<comment type="caution">
    <text evidence="1">The sequence shown here is derived from an EMBL/GenBank/DDBJ whole genome shotgun (WGS) entry which is preliminary data.</text>
</comment>
<organism evidence="1 2">
    <name type="scientific">Streptomyces coacervatus</name>
    <dbReference type="NCBI Taxonomy" id="647381"/>
    <lineage>
        <taxon>Bacteria</taxon>
        <taxon>Bacillati</taxon>
        <taxon>Actinomycetota</taxon>
        <taxon>Actinomycetes</taxon>
        <taxon>Kitasatosporales</taxon>
        <taxon>Streptomycetaceae</taxon>
        <taxon>Streptomyces</taxon>
    </lineage>
</organism>
<dbReference type="Gene3D" id="3.10.450.50">
    <property type="match status" value="1"/>
</dbReference>
<evidence type="ECO:0000313" key="1">
    <source>
        <dbReference type="EMBL" id="GAA3840781.1"/>
    </source>
</evidence>
<dbReference type="SUPFAM" id="SSF54427">
    <property type="entry name" value="NTF2-like"/>
    <property type="match status" value="1"/>
</dbReference>
<proteinExistence type="predicted"/>
<dbReference type="EMBL" id="BAABDE010000039">
    <property type="protein sequence ID" value="GAA3840781.1"/>
    <property type="molecule type" value="Genomic_DNA"/>
</dbReference>
<sequence length="152" mass="16417">MAFGTGLRPAGGLVMAGAGPGGAAVSEPERLARNKRLVEDFLAVAHGDLAGLDRLGEFAAVDYMQHNPNIGQGLEGLRTFFTHILSLPPSERLDPAKELKVHLIAEGDFVVRHEIREDGLLINVFRIEDGLVKEHWDAFRPPPGGAIIHGLE</sequence>
<evidence type="ECO:0008006" key="3">
    <source>
        <dbReference type="Google" id="ProtNLM"/>
    </source>
</evidence>
<evidence type="ECO:0000313" key="2">
    <source>
        <dbReference type="Proteomes" id="UP001501009"/>
    </source>
</evidence>
<keyword evidence="2" id="KW-1185">Reference proteome</keyword>
<dbReference type="Proteomes" id="UP001501009">
    <property type="component" value="Unassembled WGS sequence"/>
</dbReference>
<dbReference type="InterPro" id="IPR032710">
    <property type="entry name" value="NTF2-like_dom_sf"/>
</dbReference>
<dbReference type="RefSeq" id="WP_275768852.1">
    <property type="nucleotide sequence ID" value="NZ_BAABDE010000039.1"/>
</dbReference>
<accession>A0ABP7JCT2</accession>
<gene>
    <name evidence="1" type="ORF">GCM10022403_086260</name>
</gene>
<reference evidence="2" key="1">
    <citation type="journal article" date="2019" name="Int. J. Syst. Evol. Microbiol.">
        <title>The Global Catalogue of Microorganisms (GCM) 10K type strain sequencing project: providing services to taxonomists for standard genome sequencing and annotation.</title>
        <authorList>
            <consortium name="The Broad Institute Genomics Platform"/>
            <consortium name="The Broad Institute Genome Sequencing Center for Infectious Disease"/>
            <person name="Wu L."/>
            <person name="Ma J."/>
        </authorList>
    </citation>
    <scope>NUCLEOTIDE SEQUENCE [LARGE SCALE GENOMIC DNA]</scope>
    <source>
        <strain evidence="2">JCM 17138</strain>
    </source>
</reference>
<protein>
    <recommendedName>
        <fullName evidence="3">SnoaL-like domain-containing protein</fullName>
    </recommendedName>
</protein>
<name>A0ABP7JCT2_9ACTN</name>